<evidence type="ECO:0000256" key="1">
    <source>
        <dbReference type="SAM" id="Phobius"/>
    </source>
</evidence>
<name>A0A426XMA8_ENSVE</name>
<dbReference type="AlphaFoldDB" id="A0A426XMA8"/>
<protein>
    <recommendedName>
        <fullName evidence="3">Phytocyanin domain-containing protein</fullName>
    </recommendedName>
</protein>
<dbReference type="GO" id="GO:0005886">
    <property type="term" value="C:plasma membrane"/>
    <property type="evidence" value="ECO:0007669"/>
    <property type="project" value="TreeGrafter"/>
</dbReference>
<feature type="chain" id="PRO_5019156737" description="Phytocyanin domain-containing protein" evidence="2">
    <location>
        <begin position="25"/>
        <end position="201"/>
    </location>
</feature>
<dbReference type="SUPFAM" id="SSF49503">
    <property type="entry name" value="Cupredoxins"/>
    <property type="match status" value="1"/>
</dbReference>
<keyword evidence="1" id="KW-0812">Transmembrane</keyword>
<keyword evidence="1" id="KW-1133">Transmembrane helix</keyword>
<dbReference type="Pfam" id="PF02298">
    <property type="entry name" value="Cu_bind_like"/>
    <property type="match status" value="1"/>
</dbReference>
<keyword evidence="1" id="KW-0472">Membrane</keyword>
<comment type="caution">
    <text evidence="4">The sequence shown here is derived from an EMBL/GenBank/DDBJ whole genome shotgun (WGS) entry which is preliminary data.</text>
</comment>
<evidence type="ECO:0000256" key="2">
    <source>
        <dbReference type="SAM" id="SignalP"/>
    </source>
</evidence>
<keyword evidence="2" id="KW-0732">Signal</keyword>
<dbReference type="PANTHER" id="PTHR33021">
    <property type="entry name" value="BLUE COPPER PROTEIN"/>
    <property type="match status" value="1"/>
</dbReference>
<dbReference type="InterPro" id="IPR039391">
    <property type="entry name" value="Phytocyanin-like"/>
</dbReference>
<gene>
    <name evidence="4" type="ORF">B296_00032127</name>
</gene>
<dbReference type="GO" id="GO:0009055">
    <property type="term" value="F:electron transfer activity"/>
    <property type="evidence" value="ECO:0007669"/>
    <property type="project" value="InterPro"/>
</dbReference>
<feature type="domain" description="Phytocyanin" evidence="3">
    <location>
        <begin position="25"/>
        <end position="156"/>
    </location>
</feature>
<evidence type="ECO:0000313" key="5">
    <source>
        <dbReference type="Proteomes" id="UP000287651"/>
    </source>
</evidence>
<feature type="signal peptide" evidence="2">
    <location>
        <begin position="1"/>
        <end position="24"/>
    </location>
</feature>
<organism evidence="4 5">
    <name type="scientific">Ensete ventricosum</name>
    <name type="common">Abyssinian banana</name>
    <name type="synonym">Musa ensete</name>
    <dbReference type="NCBI Taxonomy" id="4639"/>
    <lineage>
        <taxon>Eukaryota</taxon>
        <taxon>Viridiplantae</taxon>
        <taxon>Streptophyta</taxon>
        <taxon>Embryophyta</taxon>
        <taxon>Tracheophyta</taxon>
        <taxon>Spermatophyta</taxon>
        <taxon>Magnoliopsida</taxon>
        <taxon>Liliopsida</taxon>
        <taxon>Zingiberales</taxon>
        <taxon>Musaceae</taxon>
        <taxon>Ensete</taxon>
    </lineage>
</organism>
<dbReference type="InterPro" id="IPR003245">
    <property type="entry name" value="Phytocyanin_dom"/>
</dbReference>
<dbReference type="Gene3D" id="2.60.40.420">
    <property type="entry name" value="Cupredoxins - blue copper proteins"/>
    <property type="match status" value="1"/>
</dbReference>
<sequence length="201" mass="22305">MARSQLVYLFIFGVIFISLQLASADRFTVGDRQGWNPNVNYTVWVEKRKPFHVGDWLGGSIDSYSSSPFGFWLLFVVEIDGGWCDVFAVFYYQSGMADVVQVDEAGYNKCDASNPISNYSKGRNYAFQLNHTGRYYFICSRGYCYGGMRLAILAERLPPPSPPSSSHSNSAARCRLSPALLALAVSLLSAAAAAALFYFHL</sequence>
<proteinExistence type="predicted"/>
<accession>A0A426XMA8</accession>
<reference evidence="4 5" key="1">
    <citation type="journal article" date="2014" name="Agronomy (Basel)">
        <title>A Draft Genome Sequence for Ensete ventricosum, the Drought-Tolerant Tree Against Hunger.</title>
        <authorList>
            <person name="Harrison J."/>
            <person name="Moore K.A."/>
            <person name="Paszkiewicz K."/>
            <person name="Jones T."/>
            <person name="Grant M."/>
            <person name="Ambacheew D."/>
            <person name="Muzemil S."/>
            <person name="Studholme D.J."/>
        </authorList>
    </citation>
    <scope>NUCLEOTIDE SEQUENCE [LARGE SCALE GENOMIC DNA]</scope>
</reference>
<dbReference type="PROSITE" id="PS51485">
    <property type="entry name" value="PHYTOCYANIN"/>
    <property type="match status" value="1"/>
</dbReference>
<dbReference type="InterPro" id="IPR008972">
    <property type="entry name" value="Cupredoxin"/>
</dbReference>
<dbReference type="EMBL" id="AMZH03019271">
    <property type="protein sequence ID" value="RRT40572.1"/>
    <property type="molecule type" value="Genomic_DNA"/>
</dbReference>
<evidence type="ECO:0000259" key="3">
    <source>
        <dbReference type="PROSITE" id="PS51485"/>
    </source>
</evidence>
<feature type="transmembrane region" description="Helical" evidence="1">
    <location>
        <begin position="69"/>
        <end position="92"/>
    </location>
</feature>
<feature type="transmembrane region" description="Helical" evidence="1">
    <location>
        <begin position="179"/>
        <end position="199"/>
    </location>
</feature>
<dbReference type="Proteomes" id="UP000287651">
    <property type="component" value="Unassembled WGS sequence"/>
</dbReference>
<evidence type="ECO:0000313" key="4">
    <source>
        <dbReference type="EMBL" id="RRT40572.1"/>
    </source>
</evidence>
<dbReference type="PANTHER" id="PTHR33021:SF547">
    <property type="entry name" value="OS03G0758500 PROTEIN"/>
    <property type="match status" value="1"/>
</dbReference>